<keyword evidence="1 4" id="KW-0489">Methyltransferase</keyword>
<accession>A0ABU2FLT4</accession>
<name>A0ABU2FLT4_9EURY</name>
<dbReference type="PANTHER" id="PTHR43861">
    <property type="entry name" value="TRANS-ACONITATE 2-METHYLTRANSFERASE-RELATED"/>
    <property type="match status" value="1"/>
</dbReference>
<evidence type="ECO:0000256" key="1">
    <source>
        <dbReference type="ARBA" id="ARBA00022603"/>
    </source>
</evidence>
<dbReference type="InterPro" id="IPR041698">
    <property type="entry name" value="Methyltransf_25"/>
</dbReference>
<dbReference type="CDD" id="cd02440">
    <property type="entry name" value="AdoMet_MTases"/>
    <property type="match status" value="1"/>
</dbReference>
<dbReference type="GO" id="GO:0008168">
    <property type="term" value="F:methyltransferase activity"/>
    <property type="evidence" value="ECO:0007669"/>
    <property type="project" value="UniProtKB-KW"/>
</dbReference>
<dbReference type="InterPro" id="IPR029063">
    <property type="entry name" value="SAM-dependent_MTases_sf"/>
</dbReference>
<keyword evidence="5" id="KW-1185">Reference proteome</keyword>
<dbReference type="Pfam" id="PF13649">
    <property type="entry name" value="Methyltransf_25"/>
    <property type="match status" value="1"/>
</dbReference>
<protein>
    <submittedName>
        <fullName evidence="4">Class I SAM-dependent methyltransferase</fullName>
    </submittedName>
</protein>
<evidence type="ECO:0000313" key="5">
    <source>
        <dbReference type="Proteomes" id="UP001268864"/>
    </source>
</evidence>
<reference evidence="4 5" key="1">
    <citation type="submission" date="2022-06" db="EMBL/GenBank/DDBJ databases">
        <title>Halomicroarcula sp. a new haloarchaeum isolate from saline soil.</title>
        <authorList>
            <person name="Strakova D."/>
            <person name="Galisteo C."/>
            <person name="Sanchez-Porro C."/>
            <person name="Ventosa A."/>
        </authorList>
    </citation>
    <scope>NUCLEOTIDE SEQUENCE [LARGE SCALE GENOMIC DNA]</scope>
    <source>
        <strain evidence="4 5">S3CR25-11</strain>
    </source>
</reference>
<organism evidence="4 5">
    <name type="scientific">Haloarcula onubensis</name>
    <dbReference type="NCBI Taxonomy" id="2950539"/>
    <lineage>
        <taxon>Archaea</taxon>
        <taxon>Methanobacteriati</taxon>
        <taxon>Methanobacteriota</taxon>
        <taxon>Stenosarchaea group</taxon>
        <taxon>Halobacteria</taxon>
        <taxon>Halobacteriales</taxon>
        <taxon>Haloarculaceae</taxon>
        <taxon>Haloarcula</taxon>
    </lineage>
</organism>
<evidence type="ECO:0000256" key="2">
    <source>
        <dbReference type="ARBA" id="ARBA00022679"/>
    </source>
</evidence>
<keyword evidence="2" id="KW-0808">Transferase</keyword>
<proteinExistence type="predicted"/>
<dbReference type="SUPFAM" id="SSF53335">
    <property type="entry name" value="S-adenosyl-L-methionine-dependent methyltransferases"/>
    <property type="match status" value="1"/>
</dbReference>
<dbReference type="Gene3D" id="3.40.50.150">
    <property type="entry name" value="Vaccinia Virus protein VP39"/>
    <property type="match status" value="1"/>
</dbReference>
<comment type="caution">
    <text evidence="4">The sequence shown here is derived from an EMBL/GenBank/DDBJ whole genome shotgun (WGS) entry which is preliminary data.</text>
</comment>
<feature type="domain" description="Methyltransferase" evidence="3">
    <location>
        <begin position="40"/>
        <end position="128"/>
    </location>
</feature>
<sequence length="183" mass="19470">MGFHTFDPARADQLEDPTRYAYVSVDELLALFDPASDDVVADLGSGTGFYTDDVAAAAGTVYAVDVQPEMHDLYREKGLPENVTPVTATVESLPIDEPLDAVVSTMTFHEFATPAAMDAIADALAPGGRVGLADWTRTGAGDAGPPLEERYAAADAVEFCEAAGISVQRAEDRRETFVLEGRL</sequence>
<dbReference type="RefSeq" id="WP_310899560.1">
    <property type="nucleotide sequence ID" value="NZ_JAMQOS010000001.1"/>
</dbReference>
<dbReference type="PANTHER" id="PTHR43861:SF1">
    <property type="entry name" value="TRANS-ACONITATE 2-METHYLTRANSFERASE"/>
    <property type="match status" value="1"/>
</dbReference>
<dbReference type="GO" id="GO:0032259">
    <property type="term" value="P:methylation"/>
    <property type="evidence" value="ECO:0007669"/>
    <property type="project" value="UniProtKB-KW"/>
</dbReference>
<evidence type="ECO:0000259" key="3">
    <source>
        <dbReference type="Pfam" id="PF13649"/>
    </source>
</evidence>
<gene>
    <name evidence="4" type="ORF">NDI86_06320</name>
</gene>
<dbReference type="EMBL" id="JAMQOS010000001">
    <property type="protein sequence ID" value="MDS0281731.1"/>
    <property type="molecule type" value="Genomic_DNA"/>
</dbReference>
<evidence type="ECO:0000313" key="4">
    <source>
        <dbReference type="EMBL" id="MDS0281731.1"/>
    </source>
</evidence>
<dbReference type="Proteomes" id="UP001268864">
    <property type="component" value="Unassembled WGS sequence"/>
</dbReference>